<evidence type="ECO:0000256" key="1">
    <source>
        <dbReference type="SAM" id="SignalP"/>
    </source>
</evidence>
<reference evidence="2 3" key="1">
    <citation type="submission" date="2019-06" db="EMBL/GenBank/DDBJ databases">
        <authorList>
            <person name="Palmer J.M."/>
        </authorList>
    </citation>
    <scope>NUCLEOTIDE SEQUENCE [LARGE SCALE GENOMIC DNA]</scope>
    <source>
        <strain evidence="2 3">TWF191</strain>
    </source>
</reference>
<dbReference type="SUPFAM" id="SSF89372">
    <property type="entry name" value="Fucose-specific lectin"/>
    <property type="match status" value="1"/>
</dbReference>
<protein>
    <recommendedName>
        <fullName evidence="4">Fucose-specific lectin</fullName>
    </recommendedName>
</protein>
<keyword evidence="1" id="KW-0732">Signal</keyword>
<dbReference type="EMBL" id="WIPF01000109">
    <property type="protein sequence ID" value="KAF3208136.1"/>
    <property type="molecule type" value="Genomic_DNA"/>
</dbReference>
<name>A0A6G1M216_ORBOL</name>
<feature type="chain" id="PRO_5041091171" description="Fucose-specific lectin" evidence="1">
    <location>
        <begin position="21"/>
        <end position="404"/>
    </location>
</feature>
<evidence type="ECO:0008006" key="4">
    <source>
        <dbReference type="Google" id="ProtNLM"/>
    </source>
</evidence>
<evidence type="ECO:0000313" key="2">
    <source>
        <dbReference type="EMBL" id="KAF3208136.1"/>
    </source>
</evidence>
<accession>A0A6G1M216</accession>
<comment type="caution">
    <text evidence="2">The sequence shown here is derived from an EMBL/GenBank/DDBJ whole genome shotgun (WGS) entry which is preliminary data.</text>
</comment>
<organism evidence="2 3">
    <name type="scientific">Orbilia oligospora</name>
    <name type="common">Nematode-trapping fungus</name>
    <name type="synonym">Arthrobotrys oligospora</name>
    <dbReference type="NCBI Taxonomy" id="2813651"/>
    <lineage>
        <taxon>Eukaryota</taxon>
        <taxon>Fungi</taxon>
        <taxon>Dikarya</taxon>
        <taxon>Ascomycota</taxon>
        <taxon>Pezizomycotina</taxon>
        <taxon>Orbiliomycetes</taxon>
        <taxon>Orbiliales</taxon>
        <taxon>Orbiliaceae</taxon>
        <taxon>Orbilia</taxon>
    </lineage>
</organism>
<feature type="signal peptide" evidence="1">
    <location>
        <begin position="1"/>
        <end position="20"/>
    </location>
</feature>
<dbReference type="AlphaFoldDB" id="A0A6G1M216"/>
<dbReference type="Gene3D" id="2.120.10.70">
    <property type="entry name" value="Fucose-specific lectin"/>
    <property type="match status" value="1"/>
</dbReference>
<sequence length="404" mass="42861">MCWILSSLLFIGWCAFGVSSIAIPSIDALAEGINVEKRQLTSVPENSFPVKSAFVGTAGHWAKFFFSTDNGKLYMGTWTNTAPSLAYGYEELLPAGSVKANTPIASTMWDLNVSVGSGLGWTHADKRARVYYLDSNDIIQELIYGGGTAGWSAGTIGALNIVTSGTSGMSAISFKLNSAESVSVYYAESSGAVKETTWTASGTPQWTTVTVVSSASAAYALSPITFVNTNTWSAAAPSIRGFYGRANTIRDVAWDTTWSTGNVAQSFIDSTGSTNGGYSFSASAWKVDVGTPIVHLFWCGDGAAAGTLGTVYRAPYNITAKTLGASTAISFTQAPHSFIVTGAGTNVATPPNVGSSLSLDPEAWRQHARIHPSTNSLDYIRVLHITVLDNITQLYNNRIDRVLT</sequence>
<proteinExistence type="predicted"/>
<dbReference type="Proteomes" id="UP000483672">
    <property type="component" value="Unassembled WGS sequence"/>
</dbReference>
<evidence type="ECO:0000313" key="3">
    <source>
        <dbReference type="Proteomes" id="UP000483672"/>
    </source>
</evidence>
<gene>
    <name evidence="2" type="ORF">TWF191_000728</name>
</gene>